<evidence type="ECO:0000256" key="1">
    <source>
        <dbReference type="SAM" id="MobiDB-lite"/>
    </source>
</evidence>
<feature type="compositionally biased region" description="Polar residues" evidence="1">
    <location>
        <begin position="236"/>
        <end position="250"/>
    </location>
</feature>
<dbReference type="Proteomes" id="UP000615446">
    <property type="component" value="Unassembled WGS sequence"/>
</dbReference>
<reference evidence="2" key="1">
    <citation type="submission" date="2019-10" db="EMBL/GenBank/DDBJ databases">
        <title>Conservation and host-specific expression of non-tandemly repeated heterogenous ribosome RNA gene in arbuscular mycorrhizal fungi.</title>
        <authorList>
            <person name="Maeda T."/>
            <person name="Kobayashi Y."/>
            <person name="Nakagawa T."/>
            <person name="Ezawa T."/>
            <person name="Yamaguchi K."/>
            <person name="Bino T."/>
            <person name="Nishimoto Y."/>
            <person name="Shigenobu S."/>
            <person name="Kawaguchi M."/>
        </authorList>
    </citation>
    <scope>NUCLEOTIDE SEQUENCE</scope>
    <source>
        <strain evidence="2">HR1</strain>
    </source>
</reference>
<gene>
    <name evidence="2" type="ORF">RCL2_002534000</name>
</gene>
<name>A0A8H3M767_9GLOM</name>
<comment type="caution">
    <text evidence="2">The sequence shown here is derived from an EMBL/GenBank/DDBJ whole genome shotgun (WGS) entry which is preliminary data.</text>
</comment>
<dbReference type="AlphaFoldDB" id="A0A8H3M767"/>
<dbReference type="OrthoDB" id="2385667at2759"/>
<sequence length="273" mass="31449">MFIYSSFASFHFVYFYIMLHGPKKRTRVSDEESDNGMENEEIYNEVLINAKNKTEEIEENIMQKDLKRMRLDLDHDTSRMIPSEFTNSSSESSPRTPSSYSTFTDTTEYTSSPYQYHQFHHKQQSLDDTSLLNQNVHKLHRNPIRISTRSNASSSSSSAELLNPYMNINSVLYLANLTRTSHIVKELQDDLGCMEIDERIDTQNNERRLVENGTSSSSSIEDDDPMNLGLDHGRHNQFQNDGYANSSSEKSEYQSINAVLREAFLGRRPNLSC</sequence>
<evidence type="ECO:0000313" key="3">
    <source>
        <dbReference type="Proteomes" id="UP000615446"/>
    </source>
</evidence>
<proteinExistence type="predicted"/>
<feature type="compositionally biased region" description="Low complexity" evidence="1">
    <location>
        <begin position="83"/>
        <end position="104"/>
    </location>
</feature>
<dbReference type="EMBL" id="BLAL01000274">
    <property type="protein sequence ID" value="GES98806.1"/>
    <property type="molecule type" value="Genomic_DNA"/>
</dbReference>
<feature type="region of interest" description="Disordered" evidence="1">
    <location>
        <begin position="204"/>
        <end position="250"/>
    </location>
</feature>
<organism evidence="2 3">
    <name type="scientific">Rhizophagus clarus</name>
    <dbReference type="NCBI Taxonomy" id="94130"/>
    <lineage>
        <taxon>Eukaryota</taxon>
        <taxon>Fungi</taxon>
        <taxon>Fungi incertae sedis</taxon>
        <taxon>Mucoromycota</taxon>
        <taxon>Glomeromycotina</taxon>
        <taxon>Glomeromycetes</taxon>
        <taxon>Glomerales</taxon>
        <taxon>Glomeraceae</taxon>
        <taxon>Rhizophagus</taxon>
    </lineage>
</organism>
<accession>A0A8H3M767</accession>
<evidence type="ECO:0000313" key="2">
    <source>
        <dbReference type="EMBL" id="GES98806.1"/>
    </source>
</evidence>
<feature type="region of interest" description="Disordered" evidence="1">
    <location>
        <begin position="78"/>
        <end position="104"/>
    </location>
</feature>
<protein>
    <submittedName>
        <fullName evidence="2">Uncharacterized protein</fullName>
    </submittedName>
</protein>